<organism evidence="1 2">
    <name type="scientific">Candidatus Gottesmanbacteria bacterium RBG_13_45_10</name>
    <dbReference type="NCBI Taxonomy" id="1798370"/>
    <lineage>
        <taxon>Bacteria</taxon>
        <taxon>Candidatus Gottesmaniibacteriota</taxon>
    </lineage>
</organism>
<dbReference type="Proteomes" id="UP000177268">
    <property type="component" value="Unassembled WGS sequence"/>
</dbReference>
<dbReference type="EMBL" id="MFIZ01000033">
    <property type="protein sequence ID" value="OGG11327.1"/>
    <property type="molecule type" value="Genomic_DNA"/>
</dbReference>
<dbReference type="STRING" id="1798370.A2Z00_02525"/>
<comment type="caution">
    <text evidence="1">The sequence shown here is derived from an EMBL/GenBank/DDBJ whole genome shotgun (WGS) entry which is preliminary data.</text>
</comment>
<evidence type="ECO:0000313" key="1">
    <source>
        <dbReference type="EMBL" id="OGG11327.1"/>
    </source>
</evidence>
<evidence type="ECO:0008006" key="3">
    <source>
        <dbReference type="Google" id="ProtNLM"/>
    </source>
</evidence>
<dbReference type="AlphaFoldDB" id="A0A1F5ZGS3"/>
<evidence type="ECO:0000313" key="2">
    <source>
        <dbReference type="Proteomes" id="UP000177268"/>
    </source>
</evidence>
<gene>
    <name evidence="1" type="ORF">A2Z00_02525</name>
</gene>
<reference evidence="1 2" key="1">
    <citation type="journal article" date="2016" name="Nat. Commun.">
        <title>Thousands of microbial genomes shed light on interconnected biogeochemical processes in an aquifer system.</title>
        <authorList>
            <person name="Anantharaman K."/>
            <person name="Brown C.T."/>
            <person name="Hug L.A."/>
            <person name="Sharon I."/>
            <person name="Castelle C.J."/>
            <person name="Probst A.J."/>
            <person name="Thomas B.C."/>
            <person name="Singh A."/>
            <person name="Wilkins M.J."/>
            <person name="Karaoz U."/>
            <person name="Brodie E.L."/>
            <person name="Williams K.H."/>
            <person name="Hubbard S.S."/>
            <person name="Banfield J.F."/>
        </authorList>
    </citation>
    <scope>NUCLEOTIDE SEQUENCE [LARGE SCALE GENOMIC DNA]</scope>
</reference>
<accession>A0A1F5ZGS3</accession>
<sequence>MPGNKLYQVSRVLDTVKKWWYWGSIASFKYHLSLSDKYLVEAKTLFEYKQYVLALKSLERSDTEFKQLPAFIGESKSENKNIQLLRQMGIDAAGVHIETIAKFIPNLPEQFLWEPEKSTPSLLPIGKLLRESVRIREEMQSKIGKY</sequence>
<protein>
    <recommendedName>
        <fullName evidence="3">DUF5667 domain-containing protein</fullName>
    </recommendedName>
</protein>
<proteinExistence type="predicted"/>
<name>A0A1F5ZGS3_9BACT</name>